<organism evidence="3 4">
    <name type="scientific">Hyaloperonospora brassicae</name>
    <name type="common">Brassica downy mildew</name>
    <name type="synonym">Peronospora brassicae</name>
    <dbReference type="NCBI Taxonomy" id="162125"/>
    <lineage>
        <taxon>Eukaryota</taxon>
        <taxon>Sar</taxon>
        <taxon>Stramenopiles</taxon>
        <taxon>Oomycota</taxon>
        <taxon>Peronosporomycetes</taxon>
        <taxon>Peronosporales</taxon>
        <taxon>Peronosporaceae</taxon>
        <taxon>Hyaloperonospora</taxon>
    </lineage>
</organism>
<gene>
    <name evidence="3" type="ORF">HBR001_LOCUS8971</name>
</gene>
<comment type="caution">
    <text evidence="3">The sequence shown here is derived from an EMBL/GenBank/DDBJ whole genome shotgun (WGS) entry which is preliminary data.</text>
</comment>
<sequence>MRLRCIGLLAAAAAAVAALPCAAHSSDFDKSEPSSPITGRSAVDGRDGTAVSQTSDLASGEERRRLRSSSKAAFDVDEAAERFAHLLPDKFGPHIRSTLGGQVQTLNVQAVKNYMHSSDRHVDKMRLLFEANEDGRTALAKVIFSKIIMAEKKRILKETELVRSKISMEHDPVKVVRALMERPDLNLEDDHCMRILENYISQYNWEHRGTDEGYTLDGVMSAARNSMGEHARRLSVAQTSAGDESAAKPLHERLIKAGGQ</sequence>
<reference evidence="3" key="1">
    <citation type="submission" date="2022-12" db="EMBL/GenBank/DDBJ databases">
        <authorList>
            <person name="Webb A."/>
        </authorList>
    </citation>
    <scope>NUCLEOTIDE SEQUENCE</scope>
    <source>
        <strain evidence="3">Hp1</strain>
    </source>
</reference>
<feature type="region of interest" description="Disordered" evidence="1">
    <location>
        <begin position="25"/>
        <end position="64"/>
    </location>
</feature>
<evidence type="ECO:0000256" key="2">
    <source>
        <dbReference type="SAM" id="SignalP"/>
    </source>
</evidence>
<dbReference type="EMBL" id="CANTFL010001467">
    <property type="protein sequence ID" value="CAI5742413.1"/>
    <property type="molecule type" value="Genomic_DNA"/>
</dbReference>
<protein>
    <recommendedName>
        <fullName evidence="5">RxLR effector candidate protein</fullName>
    </recommendedName>
</protein>
<name>A0AAV0V2A8_HYABA</name>
<keyword evidence="2" id="KW-0732">Signal</keyword>
<accession>A0AAV0V2A8</accession>
<dbReference type="AlphaFoldDB" id="A0AAV0V2A8"/>
<proteinExistence type="predicted"/>
<evidence type="ECO:0008006" key="5">
    <source>
        <dbReference type="Google" id="ProtNLM"/>
    </source>
</evidence>
<feature type="signal peptide" evidence="2">
    <location>
        <begin position="1"/>
        <end position="18"/>
    </location>
</feature>
<keyword evidence="4" id="KW-1185">Reference proteome</keyword>
<evidence type="ECO:0000256" key="1">
    <source>
        <dbReference type="SAM" id="MobiDB-lite"/>
    </source>
</evidence>
<evidence type="ECO:0000313" key="4">
    <source>
        <dbReference type="Proteomes" id="UP001162031"/>
    </source>
</evidence>
<dbReference type="Proteomes" id="UP001162031">
    <property type="component" value="Unassembled WGS sequence"/>
</dbReference>
<evidence type="ECO:0000313" key="3">
    <source>
        <dbReference type="EMBL" id="CAI5742413.1"/>
    </source>
</evidence>
<feature type="chain" id="PRO_5043594861" description="RxLR effector candidate protein" evidence="2">
    <location>
        <begin position="19"/>
        <end position="260"/>
    </location>
</feature>